<keyword evidence="5" id="KW-1185">Reference proteome</keyword>
<dbReference type="Proteomes" id="UP001597399">
    <property type="component" value="Unassembled WGS sequence"/>
</dbReference>
<evidence type="ECO:0000259" key="3">
    <source>
        <dbReference type="Pfam" id="PF10114"/>
    </source>
</evidence>
<dbReference type="SUPFAM" id="SSF55874">
    <property type="entry name" value="ATPase domain of HSP90 chaperone/DNA topoisomerase II/histidine kinase"/>
    <property type="match status" value="1"/>
</dbReference>
<dbReference type="InterPro" id="IPR003594">
    <property type="entry name" value="HATPase_dom"/>
</dbReference>
<evidence type="ECO:0000259" key="1">
    <source>
        <dbReference type="Pfam" id="PF02518"/>
    </source>
</evidence>
<dbReference type="Pfam" id="PF02518">
    <property type="entry name" value="HATPase_c"/>
    <property type="match status" value="1"/>
</dbReference>
<protein>
    <submittedName>
        <fullName evidence="4">PocR ligand-binding domain-containing protein</fullName>
    </submittedName>
</protein>
<dbReference type="Pfam" id="PF06580">
    <property type="entry name" value="His_kinase"/>
    <property type="match status" value="1"/>
</dbReference>
<dbReference type="Gene3D" id="3.30.565.10">
    <property type="entry name" value="Histidine kinase-like ATPase, C-terminal domain"/>
    <property type="match status" value="1"/>
</dbReference>
<reference evidence="5" key="1">
    <citation type="journal article" date="2019" name="Int. J. Syst. Evol. Microbiol.">
        <title>The Global Catalogue of Microorganisms (GCM) 10K type strain sequencing project: providing services to taxonomists for standard genome sequencing and annotation.</title>
        <authorList>
            <consortium name="The Broad Institute Genomics Platform"/>
            <consortium name="The Broad Institute Genome Sequencing Center for Infectious Disease"/>
            <person name="Wu L."/>
            <person name="Ma J."/>
        </authorList>
    </citation>
    <scope>NUCLEOTIDE SEQUENCE [LARGE SCALE GENOMIC DNA]</scope>
    <source>
        <strain evidence="5">TISTR 2466</strain>
    </source>
</reference>
<dbReference type="InterPro" id="IPR036890">
    <property type="entry name" value="HATPase_C_sf"/>
</dbReference>
<organism evidence="4 5">
    <name type="scientific">Sporolactobacillus shoreicorticis</name>
    <dbReference type="NCBI Taxonomy" id="1923877"/>
    <lineage>
        <taxon>Bacteria</taxon>
        <taxon>Bacillati</taxon>
        <taxon>Bacillota</taxon>
        <taxon>Bacilli</taxon>
        <taxon>Bacillales</taxon>
        <taxon>Sporolactobacillaceae</taxon>
        <taxon>Sporolactobacillus</taxon>
    </lineage>
</organism>
<dbReference type="InterPro" id="IPR050640">
    <property type="entry name" value="Bact_2-comp_sensor_kinase"/>
</dbReference>
<sequence>MKSAQLVHAAYEDESAKSDMYTKYEQKIINEVGLRRIIDVPSLQKVQDDLASITGLSMVTVDSKGIPITEESGFSTFCAARRKITSCKENCFFSDAYGGLKAAISNSPYVYRCPAGLVDCAVPIFVSNQPLGAVLMGQVRCPDSGTLENVEKFVKEKISKEHCAELMEKYEQTTILEINKIKMIGNMIYFIIKEMMERRVAQLVQDEIERTNFELVDELSEKEAQLNKIRKNERRQLKTELAPQFLMSIMNAISSLSILEGARQTNELVCLFSNMLRYNFETKEKFVALDKELVNLDNYLGIQRIRFADRFDYQIVKKCQTRNKKVPYLVFFPFVENAILHGILPGKKKGKVVVTVEDCSDRNYLITIEDNGRGMDQEDVDRLLGNQAQTNTEKSALKGISIYNTRKRLVGYFGKEYDIKIQSRRNFGFTVYCRIPAVIEEHDGDDEA</sequence>
<proteinExistence type="predicted"/>
<dbReference type="RefSeq" id="WP_253057916.1">
    <property type="nucleotide sequence ID" value="NZ_JAMXWM010000001.1"/>
</dbReference>
<evidence type="ECO:0000313" key="5">
    <source>
        <dbReference type="Proteomes" id="UP001597399"/>
    </source>
</evidence>
<dbReference type="PANTHER" id="PTHR34220:SF7">
    <property type="entry name" value="SENSOR HISTIDINE KINASE YPDA"/>
    <property type="match status" value="1"/>
</dbReference>
<feature type="domain" description="Histidine kinase/HSP90-like ATPase" evidence="1">
    <location>
        <begin position="328"/>
        <end position="437"/>
    </location>
</feature>
<feature type="domain" description="Signal transduction histidine kinase internal region" evidence="2">
    <location>
        <begin position="233"/>
        <end position="311"/>
    </location>
</feature>
<accession>A0ABW5S3V0</accession>
<dbReference type="InterPro" id="IPR018771">
    <property type="entry name" value="PocR_dom"/>
</dbReference>
<evidence type="ECO:0000313" key="4">
    <source>
        <dbReference type="EMBL" id="MFD2694374.1"/>
    </source>
</evidence>
<evidence type="ECO:0000259" key="2">
    <source>
        <dbReference type="Pfam" id="PF06580"/>
    </source>
</evidence>
<feature type="domain" description="PocR" evidence="3">
    <location>
        <begin position="37"/>
        <end position="197"/>
    </location>
</feature>
<dbReference type="Pfam" id="PF10114">
    <property type="entry name" value="PocR"/>
    <property type="match status" value="1"/>
</dbReference>
<gene>
    <name evidence="4" type="ORF">ACFSUE_12160</name>
</gene>
<dbReference type="InterPro" id="IPR010559">
    <property type="entry name" value="Sig_transdc_His_kin_internal"/>
</dbReference>
<dbReference type="EMBL" id="JBHUMQ010000026">
    <property type="protein sequence ID" value="MFD2694374.1"/>
    <property type="molecule type" value="Genomic_DNA"/>
</dbReference>
<name>A0ABW5S3V0_9BACL</name>
<dbReference type="PANTHER" id="PTHR34220">
    <property type="entry name" value="SENSOR HISTIDINE KINASE YPDA"/>
    <property type="match status" value="1"/>
</dbReference>
<comment type="caution">
    <text evidence="4">The sequence shown here is derived from an EMBL/GenBank/DDBJ whole genome shotgun (WGS) entry which is preliminary data.</text>
</comment>